<gene>
    <name evidence="1" type="ORF">DDE23_13380</name>
</gene>
<accession>A0A2T7URC0</accession>
<proteinExistence type="predicted"/>
<dbReference type="Proteomes" id="UP000244810">
    <property type="component" value="Unassembled WGS sequence"/>
</dbReference>
<dbReference type="EMBL" id="QDDR01000006">
    <property type="protein sequence ID" value="PVE47227.1"/>
    <property type="molecule type" value="Genomic_DNA"/>
</dbReference>
<keyword evidence="2" id="KW-1185">Reference proteome</keyword>
<evidence type="ECO:0000313" key="2">
    <source>
        <dbReference type="Proteomes" id="UP000244810"/>
    </source>
</evidence>
<protein>
    <submittedName>
        <fullName evidence="1">Uncharacterized protein</fullName>
    </submittedName>
</protein>
<dbReference type="AlphaFoldDB" id="A0A2T7URC0"/>
<comment type="caution">
    <text evidence="1">The sequence shown here is derived from an EMBL/GenBank/DDBJ whole genome shotgun (WGS) entry which is preliminary data.</text>
</comment>
<reference evidence="1 2" key="1">
    <citation type="journal article" date="2011" name="Syst. Appl. Microbiol.">
        <title>Defluviimonas denitrificans gen. nov., sp. nov., and Pararhodobacter aggregans gen. nov., sp. nov., non-phototrophic Rhodobacteraceae from the biofilter of a marine aquaculture.</title>
        <authorList>
            <person name="Foesel B.U."/>
            <person name="Drake H.L."/>
            <person name="Schramm A."/>
        </authorList>
    </citation>
    <scope>NUCLEOTIDE SEQUENCE [LARGE SCALE GENOMIC DNA]</scope>
    <source>
        <strain evidence="1 2">D1-19</strain>
    </source>
</reference>
<organism evidence="1 2">
    <name type="scientific">Pararhodobacter aggregans</name>
    <dbReference type="NCBI Taxonomy" id="404875"/>
    <lineage>
        <taxon>Bacteria</taxon>
        <taxon>Pseudomonadati</taxon>
        <taxon>Pseudomonadota</taxon>
        <taxon>Alphaproteobacteria</taxon>
        <taxon>Rhodobacterales</taxon>
        <taxon>Paracoccaceae</taxon>
        <taxon>Pararhodobacter</taxon>
    </lineage>
</organism>
<evidence type="ECO:0000313" key="1">
    <source>
        <dbReference type="EMBL" id="PVE47227.1"/>
    </source>
</evidence>
<sequence>MAAAVAQIASIKRAMVRRLAGNLGIARPGDDEDQRLQFMLDAARAPESCGPEIPVAPARGRVLSFAPQAVRPTATGYEVQHDGFRGRDAARAADVFDVMLHQVARRGGEAPFTPGQIEAGRTYAMLVERHSSVGLRCISVESQRGSGSAGGAFMDAVLAEGEVIRRMQAAIGTGMALEVLRETGARRDIPVRRLVDMVCLEGKSVTAALKAHGWSVYGDIRAQAYAAVGDALDRMRAAAPGR</sequence>
<name>A0A2T7URC0_9RHOB</name>